<reference evidence="1" key="1">
    <citation type="submission" date="2011-01" db="EMBL/GenBank/DDBJ databases">
        <authorList>
            <person name="Muzny D."/>
            <person name="Qin X."/>
            <person name="Buhay C."/>
            <person name="Dugan-Rocha S."/>
            <person name="Ding Y."/>
            <person name="Chen G."/>
            <person name="Hawes A."/>
            <person name="Holder M."/>
            <person name="Jhangiani S."/>
            <person name="Johnson A."/>
            <person name="Khan Z."/>
            <person name="Li Z."/>
            <person name="Liu W."/>
            <person name="Liu X."/>
            <person name="Perez L."/>
            <person name="Shen H."/>
            <person name="Wang Q."/>
            <person name="Watt J."/>
            <person name="Xi L."/>
            <person name="Xin Y."/>
            <person name="Zhou J."/>
            <person name="Deng J."/>
            <person name="Jiang H."/>
            <person name="Liu Y."/>
            <person name="Qu J."/>
            <person name="Song X.-Z."/>
            <person name="Zhang L."/>
            <person name="Villasana D."/>
            <person name="Johnson A."/>
            <person name="Liu J."/>
            <person name="Liyanage D."/>
            <person name="Lorensuhewa L."/>
            <person name="Robinson T."/>
            <person name="Song A."/>
            <person name="Song B.-B."/>
            <person name="Dinh H."/>
            <person name="Thornton R."/>
            <person name="Coyle M."/>
            <person name="Francisco L."/>
            <person name="Jackson L."/>
            <person name="Javaid M."/>
            <person name="Korchina V."/>
            <person name="Kovar C."/>
            <person name="Mata R."/>
            <person name="Mathew T."/>
            <person name="Ngo R."/>
            <person name="Nguyen L."/>
            <person name="Nguyen N."/>
            <person name="Okwuonu G."/>
            <person name="Ongeri F."/>
            <person name="Pham C."/>
            <person name="Simmons D."/>
            <person name="Wilczek-Boney K."/>
            <person name="Hale W."/>
            <person name="Jakkamsetti A."/>
            <person name="Pham P."/>
            <person name="Ruth R."/>
            <person name="San Lucas F."/>
            <person name="Warren J."/>
            <person name="Zhang J."/>
            <person name="Zhao Z."/>
            <person name="Zhou C."/>
            <person name="Zhu D."/>
            <person name="Lee S."/>
            <person name="Bess C."/>
            <person name="Blankenburg K."/>
            <person name="Forbes L."/>
            <person name="Fu Q."/>
            <person name="Gubbala S."/>
            <person name="Hirani K."/>
            <person name="Jayaseelan J.C."/>
            <person name="Lara F."/>
            <person name="Munidasa M."/>
            <person name="Palculict T."/>
            <person name="Patil S."/>
            <person name="Pu L.-L."/>
            <person name="Saada N."/>
            <person name="Tang L."/>
            <person name="Weissenberger G."/>
            <person name="Zhu Y."/>
            <person name="Hemphill L."/>
            <person name="Shang Y."/>
            <person name="Youmans B."/>
            <person name="Ayvaz T."/>
            <person name="Ross M."/>
            <person name="Santibanez J."/>
            <person name="Aqrawi P."/>
            <person name="Gross S."/>
            <person name="Joshi V."/>
            <person name="Fowler G."/>
            <person name="Nazareth L."/>
            <person name="Reid J."/>
            <person name="Worley K."/>
            <person name="Petrosino J."/>
            <person name="Highlander S."/>
            <person name="Gibbs R."/>
        </authorList>
    </citation>
    <scope>NUCLEOTIDE SEQUENCE [LARGE SCALE GENOMIC DNA]</scope>
    <source>
        <strain evidence="1">ATCC 33269</strain>
    </source>
</reference>
<evidence type="ECO:0000313" key="1">
    <source>
        <dbReference type="EMBL" id="EFZ37808.1"/>
    </source>
</evidence>
<name>E7RM27_9BACT</name>
<accession>E7RM27</accession>
<dbReference type="EMBL" id="AEPE02000002">
    <property type="protein sequence ID" value="EFZ37808.1"/>
    <property type="molecule type" value="Genomic_DNA"/>
</dbReference>
<comment type="caution">
    <text evidence="1">The sequence shown here is derived from an EMBL/GenBank/DDBJ whole genome shotgun (WGS) entry which is preliminary data.</text>
</comment>
<dbReference type="eggNOG" id="ENOG502Z94U">
    <property type="taxonomic scope" value="Bacteria"/>
</dbReference>
<keyword evidence="2" id="KW-1185">Reference proteome</keyword>
<dbReference type="HOGENOM" id="CLU_422643_0_0_10"/>
<dbReference type="AlphaFoldDB" id="E7RM27"/>
<sequence length="705" mass="81895">MRSLIFPLIIKFKRMKHYQFIILTVFFPLFTMNCMADDWDTYPDTWVAVDELGREVYSSDTQGITADKENGHGHVVGLFYYLWHGSHLINNTGQIYDVTEILKKNTDNPQWGPIHEMHWWGRPILDYYKAGDPFVLEKHMQMICDAGVDFLFFDVTNAFTYPEVVKQIMQEIDRRQNLGMKVPKLCFMVHSFTQNTVQNLYDDFYSKSQYDKYWYTFKGKPLILGNKAEVTSQTLLDRFTWRNSWAWMNGAKSDEWSWLEYYPQAPGWSGTRLNKEQISVSTAQHSSTKVGKSYHNGTEPPLLPNATTLYTGQGLYYSEQWKQAHKVNPQHIMITQFNEWQAMRFIAGGSDGFGVNDVRPCGKHVNGESVFVDTYNAEFNRDIEPSRDSTMRDNYLMQTISNIRQYKGVRNIPIPSPAKTITLNGDMAQWVDVEPEYRDDKCDVVHRNYQNYTGYTTLENKTGRNDFIVAKVTKDTKNIYFYIQTHDNISNLTAFTKQWMMLYLNTDTCYKTGWEGYDYMVTRDKVTRKYSLMRNISNQYKWENLGEITRYVEGNKMYFAISRSLLGMDGGKECDIDFKWADNTPDNPNILDFYIDGDVAPNGRFNYRYKGSAISTTSIKNINVEQDIIANIRSCHYKNGKIQLNIQALNDGKSSITVYSQNGELISRKNLRLIHGDNAVWLNASRQPVIVQITQNGKSKICKVL</sequence>
<gene>
    <name evidence="1" type="ORF">HMPREF0663_10177</name>
</gene>
<dbReference type="Gene3D" id="3.20.20.80">
    <property type="entry name" value="Glycosidases"/>
    <property type="match status" value="1"/>
</dbReference>
<dbReference type="STRING" id="28134.SAMN05444288_0670"/>
<dbReference type="Proteomes" id="UP000005580">
    <property type="component" value="Unassembled WGS sequence"/>
</dbReference>
<protein>
    <submittedName>
        <fullName evidence="1">Uncharacterized protein</fullName>
    </submittedName>
</protein>
<proteinExistence type="predicted"/>
<organism evidence="1 2">
    <name type="scientific">Hoylesella oralis ATCC 33269</name>
    <dbReference type="NCBI Taxonomy" id="873533"/>
    <lineage>
        <taxon>Bacteria</taxon>
        <taxon>Pseudomonadati</taxon>
        <taxon>Bacteroidota</taxon>
        <taxon>Bacteroidia</taxon>
        <taxon>Bacteroidales</taxon>
        <taxon>Prevotellaceae</taxon>
        <taxon>Hoylesella</taxon>
    </lineage>
</organism>
<evidence type="ECO:0000313" key="2">
    <source>
        <dbReference type="Proteomes" id="UP000005580"/>
    </source>
</evidence>